<dbReference type="Gene3D" id="3.30.160.70">
    <property type="entry name" value="Methylated DNA-protein cysteine methyltransferase domain"/>
    <property type="match status" value="1"/>
</dbReference>
<evidence type="ECO:0000313" key="12">
    <source>
        <dbReference type="EMBL" id="TMQ52463.1"/>
    </source>
</evidence>
<dbReference type="GO" id="GO:0003908">
    <property type="term" value="F:methylated-DNA-[protein]-cysteine S-methyltransferase activity"/>
    <property type="evidence" value="ECO:0007669"/>
    <property type="project" value="UniProtKB-UniRule"/>
</dbReference>
<feature type="domain" description="Methylguanine DNA methyltransferase ribonuclease-like" evidence="11">
    <location>
        <begin position="2"/>
        <end position="75"/>
    </location>
</feature>
<gene>
    <name evidence="12" type="ORF">E6K73_02910</name>
</gene>
<accession>A0A538SM64</accession>
<evidence type="ECO:0000256" key="6">
    <source>
        <dbReference type="ARBA" id="ARBA00022763"/>
    </source>
</evidence>
<evidence type="ECO:0000313" key="13">
    <source>
        <dbReference type="Proteomes" id="UP000320184"/>
    </source>
</evidence>
<comment type="catalytic activity">
    <reaction evidence="1 9">
        <text>a 4-O-methyl-thymidine in DNA + L-cysteinyl-[protein] = a thymidine in DNA + S-methyl-L-cysteinyl-[protein]</text>
        <dbReference type="Rhea" id="RHEA:53428"/>
        <dbReference type="Rhea" id="RHEA-COMP:10131"/>
        <dbReference type="Rhea" id="RHEA-COMP:10132"/>
        <dbReference type="Rhea" id="RHEA-COMP:13555"/>
        <dbReference type="Rhea" id="RHEA-COMP:13556"/>
        <dbReference type="ChEBI" id="CHEBI:29950"/>
        <dbReference type="ChEBI" id="CHEBI:82612"/>
        <dbReference type="ChEBI" id="CHEBI:137386"/>
        <dbReference type="ChEBI" id="CHEBI:137387"/>
        <dbReference type="EC" id="2.1.1.63"/>
    </reaction>
</comment>
<proteinExistence type="inferred from homology"/>
<dbReference type="PANTHER" id="PTHR10815">
    <property type="entry name" value="METHYLATED-DNA--PROTEIN-CYSTEINE METHYLTRANSFERASE"/>
    <property type="match status" value="1"/>
</dbReference>
<dbReference type="InterPro" id="IPR008332">
    <property type="entry name" value="MethylG_MeTrfase_N"/>
</dbReference>
<organism evidence="12 13">
    <name type="scientific">Eiseniibacteriota bacterium</name>
    <dbReference type="NCBI Taxonomy" id="2212470"/>
    <lineage>
        <taxon>Bacteria</taxon>
        <taxon>Candidatus Eiseniibacteriota</taxon>
    </lineage>
</organism>
<dbReference type="CDD" id="cd06445">
    <property type="entry name" value="ATase"/>
    <property type="match status" value="1"/>
</dbReference>
<dbReference type="PROSITE" id="PS00374">
    <property type="entry name" value="MGMT"/>
    <property type="match status" value="1"/>
</dbReference>
<evidence type="ECO:0000256" key="3">
    <source>
        <dbReference type="ARBA" id="ARBA00022490"/>
    </source>
</evidence>
<dbReference type="GO" id="GO:0005737">
    <property type="term" value="C:cytoplasm"/>
    <property type="evidence" value="ECO:0007669"/>
    <property type="project" value="UniProtKB-SubCell"/>
</dbReference>
<dbReference type="GO" id="GO:0032259">
    <property type="term" value="P:methylation"/>
    <property type="evidence" value="ECO:0007669"/>
    <property type="project" value="UniProtKB-KW"/>
</dbReference>
<evidence type="ECO:0000256" key="5">
    <source>
        <dbReference type="ARBA" id="ARBA00022679"/>
    </source>
</evidence>
<keyword evidence="6 9" id="KW-0227">DNA damage</keyword>
<comment type="miscellaneous">
    <text evidence="9">This enzyme catalyzes only one turnover and therefore is not strictly catalytic. According to one definition, an enzyme is a biocatalyst that acts repeatedly and over many reaction cycles.</text>
</comment>
<dbReference type="InterPro" id="IPR001497">
    <property type="entry name" value="MethylDNA_cys_MeTrfase_AS"/>
</dbReference>
<comment type="catalytic activity">
    <reaction evidence="8 9">
        <text>a 6-O-methyl-2'-deoxyguanosine in DNA + L-cysteinyl-[protein] = S-methyl-L-cysteinyl-[protein] + a 2'-deoxyguanosine in DNA</text>
        <dbReference type="Rhea" id="RHEA:24000"/>
        <dbReference type="Rhea" id="RHEA-COMP:10131"/>
        <dbReference type="Rhea" id="RHEA-COMP:10132"/>
        <dbReference type="Rhea" id="RHEA-COMP:11367"/>
        <dbReference type="Rhea" id="RHEA-COMP:11368"/>
        <dbReference type="ChEBI" id="CHEBI:29950"/>
        <dbReference type="ChEBI" id="CHEBI:82612"/>
        <dbReference type="ChEBI" id="CHEBI:85445"/>
        <dbReference type="ChEBI" id="CHEBI:85448"/>
        <dbReference type="EC" id="2.1.1.63"/>
    </reaction>
</comment>
<evidence type="ECO:0000256" key="4">
    <source>
        <dbReference type="ARBA" id="ARBA00022603"/>
    </source>
</evidence>
<evidence type="ECO:0000256" key="7">
    <source>
        <dbReference type="ARBA" id="ARBA00023204"/>
    </source>
</evidence>
<protein>
    <recommendedName>
        <fullName evidence="9">Methylated-DNA--protein-cysteine methyltransferase</fullName>
        <ecNumber evidence="9">2.1.1.63</ecNumber>
    </recommendedName>
    <alternativeName>
        <fullName evidence="9">6-O-methylguanine-DNA methyltransferase</fullName>
        <shortName evidence="9">MGMT</shortName>
    </alternativeName>
    <alternativeName>
        <fullName evidence="9">O-6-methylguanine-DNA-alkyltransferase</fullName>
    </alternativeName>
</protein>
<dbReference type="NCBIfam" id="TIGR00589">
    <property type="entry name" value="ogt"/>
    <property type="match status" value="1"/>
</dbReference>
<reference evidence="12 13" key="1">
    <citation type="journal article" date="2019" name="Nat. Microbiol.">
        <title>Mediterranean grassland soil C-N compound turnover is dependent on rainfall and depth, and is mediated by genomically divergent microorganisms.</title>
        <authorList>
            <person name="Diamond S."/>
            <person name="Andeer P.F."/>
            <person name="Li Z."/>
            <person name="Crits-Christoph A."/>
            <person name="Burstein D."/>
            <person name="Anantharaman K."/>
            <person name="Lane K.R."/>
            <person name="Thomas B.C."/>
            <person name="Pan C."/>
            <person name="Northen T.R."/>
            <person name="Banfield J.F."/>
        </authorList>
    </citation>
    <scope>NUCLEOTIDE SEQUENCE [LARGE SCALE GENOMIC DNA]</scope>
    <source>
        <strain evidence="12">WS_3</strain>
    </source>
</reference>
<evidence type="ECO:0000256" key="8">
    <source>
        <dbReference type="ARBA" id="ARBA00049348"/>
    </source>
</evidence>
<keyword evidence="5 9" id="KW-0808">Transferase</keyword>
<dbReference type="InterPro" id="IPR036388">
    <property type="entry name" value="WH-like_DNA-bd_sf"/>
</dbReference>
<dbReference type="Pfam" id="PF02870">
    <property type="entry name" value="Methyltransf_1N"/>
    <property type="match status" value="1"/>
</dbReference>
<feature type="domain" description="Methylated-DNA-[protein]-cysteine S-methyltransferase DNA binding" evidence="10">
    <location>
        <begin position="79"/>
        <end position="158"/>
    </location>
</feature>
<sequence>MSSPIGLLFIARSERGLKILSFMDRKSIRRVIASHQDTLPDATWQPSLLDLKPVVDQLESYFCGTLTEFELRLDPDGTPFQLSVWKALLKIPYAQTRTYGEIARALKQPRAARAVGLANNQNPIAIVVPCHRVIGADGKLTGYGGGMHRKRWLLQHEARFGRVGAASGDLLGAEVSRGGARRDLH</sequence>
<dbReference type="AlphaFoldDB" id="A0A538SM64"/>
<dbReference type="InterPro" id="IPR023546">
    <property type="entry name" value="MGMT"/>
</dbReference>
<name>A0A538SM64_UNCEI</name>
<dbReference type="FunFam" id="1.10.10.10:FF:000214">
    <property type="entry name" value="Methylated-DNA--protein-cysteine methyltransferase"/>
    <property type="match status" value="1"/>
</dbReference>
<evidence type="ECO:0000256" key="9">
    <source>
        <dbReference type="HAMAP-Rule" id="MF_00772"/>
    </source>
</evidence>
<dbReference type="InterPro" id="IPR014048">
    <property type="entry name" value="MethylDNA_cys_MeTrfase_DNA-bd"/>
</dbReference>
<dbReference type="SUPFAM" id="SSF53155">
    <property type="entry name" value="Methylated DNA-protein cysteine methyltransferase domain"/>
    <property type="match status" value="1"/>
</dbReference>
<keyword evidence="7 9" id="KW-0234">DNA repair</keyword>
<dbReference type="EC" id="2.1.1.63" evidence="9"/>
<evidence type="ECO:0000259" key="10">
    <source>
        <dbReference type="Pfam" id="PF01035"/>
    </source>
</evidence>
<dbReference type="InterPro" id="IPR036631">
    <property type="entry name" value="MGMT_N_sf"/>
</dbReference>
<dbReference type="HAMAP" id="MF_00772">
    <property type="entry name" value="OGT"/>
    <property type="match status" value="1"/>
</dbReference>
<comment type="caution">
    <text evidence="12">The sequence shown here is derived from an EMBL/GenBank/DDBJ whole genome shotgun (WGS) entry which is preliminary data.</text>
</comment>
<dbReference type="EMBL" id="VBOT01000033">
    <property type="protein sequence ID" value="TMQ52463.1"/>
    <property type="molecule type" value="Genomic_DNA"/>
</dbReference>
<evidence type="ECO:0000259" key="11">
    <source>
        <dbReference type="Pfam" id="PF02870"/>
    </source>
</evidence>
<keyword evidence="3 9" id="KW-0963">Cytoplasm</keyword>
<evidence type="ECO:0000256" key="2">
    <source>
        <dbReference type="ARBA" id="ARBA00008711"/>
    </source>
</evidence>
<dbReference type="Proteomes" id="UP000320184">
    <property type="component" value="Unassembled WGS sequence"/>
</dbReference>
<comment type="function">
    <text evidence="9">Involved in the cellular defense against the biological effects of O6-methylguanine (O6-MeG) and O4-methylthymine (O4-MeT) in DNA. Repairs the methylated nucleobase in DNA by stoichiometrically transferring the methyl group to a cysteine residue in the enzyme. This is a suicide reaction: the enzyme is irreversibly inactivated.</text>
</comment>
<dbReference type="Gene3D" id="1.10.10.10">
    <property type="entry name" value="Winged helix-like DNA-binding domain superfamily/Winged helix DNA-binding domain"/>
    <property type="match status" value="1"/>
</dbReference>
<dbReference type="Pfam" id="PF01035">
    <property type="entry name" value="DNA_binding_1"/>
    <property type="match status" value="1"/>
</dbReference>
<feature type="active site" description="Nucleophile; methyl group acceptor" evidence="9">
    <location>
        <position position="130"/>
    </location>
</feature>
<dbReference type="InterPro" id="IPR036217">
    <property type="entry name" value="MethylDNA_cys_MeTrfase_DNAb"/>
</dbReference>
<dbReference type="PANTHER" id="PTHR10815:SF5">
    <property type="entry name" value="METHYLATED-DNA--PROTEIN-CYSTEINE METHYLTRANSFERASE"/>
    <property type="match status" value="1"/>
</dbReference>
<dbReference type="GO" id="GO:0006307">
    <property type="term" value="P:DNA alkylation repair"/>
    <property type="evidence" value="ECO:0007669"/>
    <property type="project" value="UniProtKB-UniRule"/>
</dbReference>
<dbReference type="SUPFAM" id="SSF46767">
    <property type="entry name" value="Methylated DNA-protein cysteine methyltransferase, C-terminal domain"/>
    <property type="match status" value="1"/>
</dbReference>
<comment type="similarity">
    <text evidence="2 9">Belongs to the MGMT family.</text>
</comment>
<keyword evidence="4 9" id="KW-0489">Methyltransferase</keyword>
<evidence type="ECO:0000256" key="1">
    <source>
        <dbReference type="ARBA" id="ARBA00001286"/>
    </source>
</evidence>
<comment type="subcellular location">
    <subcellularLocation>
        <location evidence="9">Cytoplasm</location>
    </subcellularLocation>
</comment>